<name>A0ABR4B4X6_9LECA</name>
<accession>A0ABR4B4X6</accession>
<reference evidence="2 3" key="1">
    <citation type="submission" date="2024-09" db="EMBL/GenBank/DDBJ databases">
        <title>Rethinking Asexuality: The Enigmatic Case of Functional Sexual Genes in Lepraria (Stereocaulaceae).</title>
        <authorList>
            <person name="Doellman M."/>
            <person name="Sun Y."/>
            <person name="Barcenas-Pena A."/>
            <person name="Lumbsch H.T."/>
            <person name="Grewe F."/>
        </authorList>
    </citation>
    <scope>NUCLEOTIDE SEQUENCE [LARGE SCALE GENOMIC DNA]</scope>
    <source>
        <strain evidence="2 3">Grewe 0041</strain>
    </source>
</reference>
<proteinExistence type="predicted"/>
<feature type="region of interest" description="Disordered" evidence="1">
    <location>
        <begin position="171"/>
        <end position="190"/>
    </location>
</feature>
<protein>
    <submittedName>
        <fullName evidence="2">Uncharacterized protein</fullName>
    </submittedName>
</protein>
<dbReference type="Proteomes" id="UP001590951">
    <property type="component" value="Unassembled WGS sequence"/>
</dbReference>
<evidence type="ECO:0000313" key="2">
    <source>
        <dbReference type="EMBL" id="KAL2052810.1"/>
    </source>
</evidence>
<gene>
    <name evidence="2" type="ORF">ABVK25_007051</name>
</gene>
<evidence type="ECO:0000313" key="3">
    <source>
        <dbReference type="Proteomes" id="UP001590951"/>
    </source>
</evidence>
<keyword evidence="3" id="KW-1185">Reference proteome</keyword>
<comment type="caution">
    <text evidence="2">The sequence shown here is derived from an EMBL/GenBank/DDBJ whole genome shotgun (WGS) entry which is preliminary data.</text>
</comment>
<organism evidence="2 3">
    <name type="scientific">Lepraria finkii</name>
    <dbReference type="NCBI Taxonomy" id="1340010"/>
    <lineage>
        <taxon>Eukaryota</taxon>
        <taxon>Fungi</taxon>
        <taxon>Dikarya</taxon>
        <taxon>Ascomycota</taxon>
        <taxon>Pezizomycotina</taxon>
        <taxon>Lecanoromycetes</taxon>
        <taxon>OSLEUM clade</taxon>
        <taxon>Lecanoromycetidae</taxon>
        <taxon>Lecanorales</taxon>
        <taxon>Lecanorineae</taxon>
        <taxon>Stereocaulaceae</taxon>
        <taxon>Lepraria</taxon>
    </lineage>
</organism>
<sequence>MNDTKSDWMCPLLVTYATFLDWGPAWGKSFDGKKMEEIRATYEDYRTRLLSTSQPLKEPTVDLGQPQYHGLSNGAQFLPSPPFDQYQPLTYALPSGDQTHWNVQTQPNFPFSGQSHPVDTPSGNNEIMAMHPVGESVPINAPISINNAVTSLHNTGHCPLVNTDISSPGPCYHLQEDSRPRQSLGKSRRK</sequence>
<evidence type="ECO:0000256" key="1">
    <source>
        <dbReference type="SAM" id="MobiDB-lite"/>
    </source>
</evidence>
<dbReference type="EMBL" id="JBHFEH010000025">
    <property type="protein sequence ID" value="KAL2052810.1"/>
    <property type="molecule type" value="Genomic_DNA"/>
</dbReference>